<evidence type="ECO:0000256" key="6">
    <source>
        <dbReference type="PROSITE-ProRule" id="PRU01077"/>
    </source>
</evidence>
<dbReference type="Gene3D" id="1.20.1270.60">
    <property type="entry name" value="Arfaptin homology (AH) domain/BAR domain"/>
    <property type="match status" value="1"/>
</dbReference>
<comment type="subcellular location">
    <subcellularLocation>
        <location evidence="5">Membrane</location>
        <location evidence="5">Coated pit</location>
    </subcellularLocation>
</comment>
<feature type="compositionally biased region" description="Basic and acidic residues" evidence="8">
    <location>
        <begin position="1206"/>
        <end position="1229"/>
    </location>
</feature>
<feature type="coiled-coil region" evidence="7">
    <location>
        <begin position="93"/>
        <end position="124"/>
    </location>
</feature>
<evidence type="ECO:0000313" key="11">
    <source>
        <dbReference type="Proteomes" id="UP001176961"/>
    </source>
</evidence>
<dbReference type="SMART" id="SM00055">
    <property type="entry name" value="FCH"/>
    <property type="match status" value="1"/>
</dbReference>
<protein>
    <recommendedName>
        <fullName evidence="9">F-BAR domain-containing protein</fullName>
    </recommendedName>
</protein>
<feature type="compositionally biased region" description="Basic and acidic residues" evidence="8">
    <location>
        <begin position="1084"/>
        <end position="1103"/>
    </location>
</feature>
<evidence type="ECO:0000256" key="8">
    <source>
        <dbReference type="SAM" id="MobiDB-lite"/>
    </source>
</evidence>
<reference evidence="10" key="1">
    <citation type="submission" date="2023-07" db="EMBL/GenBank/DDBJ databases">
        <authorList>
            <consortium name="CYATHOMIX"/>
        </authorList>
    </citation>
    <scope>NUCLEOTIDE SEQUENCE</scope>
    <source>
        <strain evidence="10">N/A</strain>
    </source>
</reference>
<feature type="region of interest" description="Disordered" evidence="8">
    <location>
        <begin position="1130"/>
        <end position="1262"/>
    </location>
</feature>
<feature type="compositionally biased region" description="Basic and acidic residues" evidence="8">
    <location>
        <begin position="1177"/>
        <end position="1198"/>
    </location>
</feature>
<organism evidence="10 11">
    <name type="scientific">Cylicocyclus nassatus</name>
    <name type="common">Nematode worm</name>
    <dbReference type="NCBI Taxonomy" id="53992"/>
    <lineage>
        <taxon>Eukaryota</taxon>
        <taxon>Metazoa</taxon>
        <taxon>Ecdysozoa</taxon>
        <taxon>Nematoda</taxon>
        <taxon>Chromadorea</taxon>
        <taxon>Rhabditida</taxon>
        <taxon>Rhabditina</taxon>
        <taxon>Rhabditomorpha</taxon>
        <taxon>Strongyloidea</taxon>
        <taxon>Strongylidae</taxon>
        <taxon>Cylicocyclus</taxon>
    </lineage>
</organism>
<dbReference type="PANTHER" id="PTHR23065:SF15">
    <property type="entry name" value="AT02057P"/>
    <property type="match status" value="1"/>
</dbReference>
<keyword evidence="4" id="KW-0472">Membrane</keyword>
<sequence length="1262" mass="140782">MAAADTMDYEYVHHFWGEKHLGFHVLYENMKHGEETVNEIGQFIKERLAMEEEYGKMFTKSINRVTTFVTNNSSLERGWTLAKGTVELLAEIHVMLVKNLQDLAKEIAKYKEDLTRARKEAKQQDIIDAVNLMQTTTTCLQKSKETYFARCAELEKLKKESNVNQKEIGKMEMKMFKSKEEYRGYVEKYEMVRKDFEEKMERACKFFQAHDRSHFAALQQFLLLYAAHHHQAAIAAQQVSGQFRESLQQLSADDMVACFVKAKATGMERPQPAVFEEPPDSSIVNEEELQRQQSGSMPSSSCSSGVVPSNPPPAAPTADGLLSLNPLEAWNDDKEAQLLPSPTASHSSDSTAGAAHTIPPFSASVGGTGTTGRQKLSLFLPKRKKTMSQSSGNEDHAESTGGLFKFRQNRRSKKSTSDANPTPEKSEVISMDDVHSTASSTRSDEKKTNGSLSLLDLPLAPPPPAPVDDEGYTIREQENDKEDTNWSSCSSSDEEDENTLQQSKIRSLTIRPADSAKTMNASVDELRDAIGHINICRSNTFDKDPWTIGGSNRPPMFSQSLSGGSLKPLRPCHTADGRFRSTFNETDFGKSNVPLNFSASMGPVAGMARARPRSNTPTLNSAFGASATLRKDSVGSSDWGSSFAINNNDGNHSFGESSFNLSQSTANLMQATISEHRVPVAMAINEYSHVWFKGGDIENRVTRTFGTVLISFAASSLPLLTDVHSDIEPLLFNLTDADMIKSVVPNKQLLLPDSVASQHGPSYHYQFDRLGLANWLLAQQKEKPSAAFFNAEVIRYELCDDARVTQPPLYITTYWKCEEDHTDVRIDYQLNNECSITTPLLNLVFTTKVSGEVSNVTSDPTATWLEYIYPLEMAKDVKLPAFKRRSGKEKKGEGRDTADSQPAHYKEMLTARYSVMLLHQDTIQITSKEQLQNANNNSKSNRPVDTFMWLFSGSQPDLKQVNIKDPNRGLQQVSISNAKPQLTQVSLQGQEKESSLWSALKLDFGRSSAPAKEERSSIMRFPQLWSSNKCENTAIDTTTAVSLTPKAASETEATQEVTESETPLGGIRARIRRSIARVRRRTSKSRERISAALRSKEREQEPHVRKRKSKREIEEQYTEYEVVDAPMKPAVAERDKKGRRRHRHNKIFDTLADEDRPSSETTTTFTTGYETTVTTTDAKERTTTEKTREQKTKTKTCDEEVQPSEQKQKGDAKQSEVKPAEDVNDRKPEITQVLEEAAAQGQTVGATPADSTCQKVGVEAAP</sequence>
<evidence type="ECO:0000256" key="1">
    <source>
        <dbReference type="ARBA" id="ARBA00011064"/>
    </source>
</evidence>
<comment type="caution">
    <text evidence="10">The sequence shown here is derived from an EMBL/GenBank/DDBJ whole genome shotgun (WGS) entry which is preliminary data.</text>
</comment>
<feature type="compositionally biased region" description="Low complexity" evidence="8">
    <location>
        <begin position="294"/>
        <end position="308"/>
    </location>
</feature>
<keyword evidence="3 6" id="KW-0175">Coiled coil</keyword>
<dbReference type="PROSITE" id="PS51741">
    <property type="entry name" value="F_BAR"/>
    <property type="match status" value="1"/>
</dbReference>
<dbReference type="AlphaFoldDB" id="A0AA36HD10"/>
<feature type="region of interest" description="Disordered" evidence="8">
    <location>
        <begin position="268"/>
        <end position="321"/>
    </location>
</feature>
<dbReference type="InterPro" id="IPR027267">
    <property type="entry name" value="AH/BAR_dom_sf"/>
</dbReference>
<evidence type="ECO:0000313" key="10">
    <source>
        <dbReference type="EMBL" id="CAJ0607995.1"/>
    </source>
</evidence>
<evidence type="ECO:0000256" key="5">
    <source>
        <dbReference type="ARBA" id="ARBA00037878"/>
    </source>
</evidence>
<dbReference type="InterPro" id="IPR031160">
    <property type="entry name" value="F_BAR_dom"/>
</dbReference>
<evidence type="ECO:0000256" key="3">
    <source>
        <dbReference type="ARBA" id="ARBA00023054"/>
    </source>
</evidence>
<dbReference type="GO" id="GO:0005886">
    <property type="term" value="C:plasma membrane"/>
    <property type="evidence" value="ECO:0007669"/>
    <property type="project" value="TreeGrafter"/>
</dbReference>
<name>A0AA36HD10_CYLNA</name>
<feature type="compositionally biased region" description="Polar residues" evidence="8">
    <location>
        <begin position="340"/>
        <end position="351"/>
    </location>
</feature>
<dbReference type="SUPFAM" id="SSF103657">
    <property type="entry name" value="BAR/IMD domain-like"/>
    <property type="match status" value="1"/>
</dbReference>
<dbReference type="InterPro" id="IPR054713">
    <property type="entry name" value="GMIP/FCHO2-like_FCH"/>
</dbReference>
<feature type="compositionally biased region" description="Basic and acidic residues" evidence="8">
    <location>
        <begin position="424"/>
        <end position="435"/>
    </location>
</feature>
<evidence type="ECO:0000256" key="2">
    <source>
        <dbReference type="ARBA" id="ARBA00022583"/>
    </source>
</evidence>
<feature type="region of interest" description="Disordered" evidence="8">
    <location>
        <begin position="1078"/>
        <end position="1112"/>
    </location>
</feature>
<dbReference type="GO" id="GO:0072583">
    <property type="term" value="P:clathrin-dependent endocytosis"/>
    <property type="evidence" value="ECO:0007669"/>
    <property type="project" value="TreeGrafter"/>
</dbReference>
<feature type="compositionally biased region" description="Low complexity" evidence="8">
    <location>
        <begin position="1161"/>
        <end position="1176"/>
    </location>
</feature>
<dbReference type="GO" id="GO:0030136">
    <property type="term" value="C:clathrin-coated vesicle"/>
    <property type="evidence" value="ECO:0007669"/>
    <property type="project" value="TreeGrafter"/>
</dbReference>
<accession>A0AA36HD10</accession>
<dbReference type="Pfam" id="PF10291">
    <property type="entry name" value="muHD"/>
    <property type="match status" value="1"/>
</dbReference>
<dbReference type="InterPro" id="IPR001060">
    <property type="entry name" value="FCH_dom"/>
</dbReference>
<evidence type="ECO:0000259" key="9">
    <source>
        <dbReference type="PROSITE" id="PS51741"/>
    </source>
</evidence>
<gene>
    <name evidence="10" type="ORF">CYNAS_LOCUS19978</name>
</gene>
<keyword evidence="4" id="KW-0168">Coated pit</keyword>
<dbReference type="EMBL" id="CATQJL010000316">
    <property type="protein sequence ID" value="CAJ0607995.1"/>
    <property type="molecule type" value="Genomic_DNA"/>
</dbReference>
<keyword evidence="2" id="KW-0254">Endocytosis</keyword>
<evidence type="ECO:0000256" key="4">
    <source>
        <dbReference type="ARBA" id="ARBA00023176"/>
    </source>
</evidence>
<evidence type="ECO:0000256" key="7">
    <source>
        <dbReference type="SAM" id="Coils"/>
    </source>
</evidence>
<comment type="similarity">
    <text evidence="1">Belongs to the FCHO family.</text>
</comment>
<dbReference type="GO" id="GO:0005905">
    <property type="term" value="C:clathrin-coated pit"/>
    <property type="evidence" value="ECO:0007669"/>
    <property type="project" value="UniProtKB-KW"/>
</dbReference>
<feature type="compositionally biased region" description="Polar residues" evidence="8">
    <location>
        <begin position="1240"/>
        <end position="1254"/>
    </location>
</feature>
<feature type="compositionally biased region" description="Basic and acidic residues" evidence="8">
    <location>
        <begin position="472"/>
        <end position="484"/>
    </location>
</feature>
<dbReference type="Proteomes" id="UP001176961">
    <property type="component" value="Unassembled WGS sequence"/>
</dbReference>
<feature type="region of interest" description="Disordered" evidence="8">
    <location>
        <begin position="338"/>
        <end position="508"/>
    </location>
</feature>
<dbReference type="Pfam" id="PF22699">
    <property type="entry name" value="GMIP-like_FCH"/>
    <property type="match status" value="1"/>
</dbReference>
<dbReference type="GO" id="GO:0048268">
    <property type="term" value="P:clathrin coat assembly"/>
    <property type="evidence" value="ECO:0007669"/>
    <property type="project" value="TreeGrafter"/>
</dbReference>
<proteinExistence type="inferred from homology"/>
<feature type="domain" description="F-BAR" evidence="9">
    <location>
        <begin position="9"/>
        <end position="255"/>
    </location>
</feature>
<keyword evidence="11" id="KW-1185">Reference proteome</keyword>
<dbReference type="PANTHER" id="PTHR23065">
    <property type="entry name" value="PROLINE-SERINE-THREONINE PHOSPHATASE INTERACTING PROTEIN 1"/>
    <property type="match status" value="1"/>
</dbReference>
<dbReference type="InterPro" id="IPR018808">
    <property type="entry name" value="Muniscin_C"/>
</dbReference>